<evidence type="ECO:0000313" key="2">
    <source>
        <dbReference type="Proteomes" id="UP001148662"/>
    </source>
</evidence>
<comment type="caution">
    <text evidence="1">The sequence shown here is derived from an EMBL/GenBank/DDBJ whole genome shotgun (WGS) entry which is preliminary data.</text>
</comment>
<sequence>MASKQHNQPTDSTGSSFLSQFPPRITLGSSVLASALDLPPQPHISCSTYILATDPAAPSAIDQLDKIEQVRRRICQEYGSRPITDGLLPSVRITRNSLALYIFALGSGEVISAAESALKVLTFDGLNLVDSSRFPVAGLYPCSIACSSQVAPCPTCIRSWTKPSESKSLLATSQLSSACLLPRTSLRRLYSQFLQALRDRLIHDITNARLSNPGQTSSNEGSSVRLSDGFLINPLSSAPSSEWGTGWDHRSLQQTLVHCQLQLELVCSRVLIHPVLRPTCYLPLSTVLPLPVGTPITLLPQGVTAYYLTSYTGPVGGLTAQFDNALLGLGAGNWQRYDDAKTAGPSSRPAVPYVIIWLAVQNKQGEDKGIRAIWPTGLCVAFSPAVARTLPSLPYIPDLPTQLQASPPAVAAQPSALAINSKSALRAFTPSTSSIPSPATETHFPHGPQSRQGTPRPVEGSRDGTFVTPPRKRPSFNPYSPTSDTLRAFKTLTLVNRDIRRIAGEVSGYVDAVVKEREKERERLRREREGGSSRAAPSPSKVEDKTSSLEHGKPSPPAIVNARVSTPSALKIESPASEIVQTSGAGILASDVPMADDEVSSAVFLAHETIGGLLPAPEITSTGSHRPTVEPPASGIVEPAPTISSTPAEPATAESNIPFESFVTFENGWEQSTSGFLTLDMGIENYDYPMSMDANGDDGGMFGADGTFNPLTDDDFSFFDAPAARPVTSPSATTAGPTAPVGLSSNTINPSMHASGPGPPALNIAQGLPWMNQGVGEGFTPRSLDTPSSVPPPPELVPSTPTLTPPSHSVPLTPTVMLMDQLHLTHGRKGSTGSASTSMFDPIPFAEAHKLSDGKYAMGKFALPTPPDEEDRTHPIPIRHPFPRRPGTGWRTSYTAVTDPRVGIIRRLKRKRYRKDEDGVTIVRSPAWMHECEEWMSSPPHAEDVDVDEGPSASEDEDEEYSVDDQGAEPESRVHTPPPSYLPVGPSLLATHFCHTFLLPMSSALRPPGASLTNPTGLGAGPMSVPTPVSPAAVLGDASAKSRALEDAAQILIRELVENCVWEASWRAGALAAYTARKAPTEVWQIHVQYVKQLLCSVESLQTPLSLRSGLSGKSMLPSFDFCSANMIAIDDASDLTASMEELDYPYLAVGKSDSIIQVLPSALRFWDKLGLMPRAGRKDLNAFVVYEGGDEEREQLFATWLDSLSAVYTAKGFGRHAVGHAPSCIRDGQVPIHFDSIRKTLSSFTASLPEPECAAVFYIVVPAHAINLNSQVLRRVLYAVRKAAKSSHGGARVFQLVPEPLVMGALDKPSMNYSGLELLASSLYDRLCIPSRRSMARSLIPHDDKKVYTLFEDPAFVLARPTQWKPKFVREAHASILDVLDRHMLLHVAYSTSACGKWLFTAVVDQPGSTHDLRAVLIPSDAGESFIISSVWDFVYNMAMKANVEWHIVITKYGFMSAAEFDAWSSHLESKMISGNVIPPLKVSLLVAEADSRWHLLSPDQIQKAKSPISPARAPKLAPGTGFCDISATTYLLQPGIHSTLAVPSANHLSCRSPCILDPEDEKTTDELGMRPVATMTLMRVPAGSDYSTISMLHLHVLGSIQTPNSNAAVTIDEEMLREVATNCHDLSVLSRERWKLDANPILPFHLAALEVMQLALDKGDPPPDQQ</sequence>
<proteinExistence type="predicted"/>
<gene>
    <name evidence="1" type="ORF">NM688_g6171</name>
</gene>
<accession>A0ACC1SJ95</accession>
<reference evidence="1" key="1">
    <citation type="submission" date="2022-07" db="EMBL/GenBank/DDBJ databases">
        <title>Genome Sequence of Phlebia brevispora.</title>
        <authorList>
            <person name="Buettner E."/>
        </authorList>
    </citation>
    <scope>NUCLEOTIDE SEQUENCE</scope>
    <source>
        <strain evidence="1">MPL23</strain>
    </source>
</reference>
<organism evidence="1 2">
    <name type="scientific">Phlebia brevispora</name>
    <dbReference type="NCBI Taxonomy" id="194682"/>
    <lineage>
        <taxon>Eukaryota</taxon>
        <taxon>Fungi</taxon>
        <taxon>Dikarya</taxon>
        <taxon>Basidiomycota</taxon>
        <taxon>Agaricomycotina</taxon>
        <taxon>Agaricomycetes</taxon>
        <taxon>Polyporales</taxon>
        <taxon>Meruliaceae</taxon>
        <taxon>Phlebia</taxon>
    </lineage>
</organism>
<dbReference type="EMBL" id="JANHOG010001231">
    <property type="protein sequence ID" value="KAJ3540834.1"/>
    <property type="molecule type" value="Genomic_DNA"/>
</dbReference>
<dbReference type="Proteomes" id="UP001148662">
    <property type="component" value="Unassembled WGS sequence"/>
</dbReference>
<keyword evidence="2" id="KW-1185">Reference proteome</keyword>
<protein>
    <submittedName>
        <fullName evidence="1">Uncharacterized protein</fullName>
    </submittedName>
</protein>
<evidence type="ECO:0000313" key="1">
    <source>
        <dbReference type="EMBL" id="KAJ3540834.1"/>
    </source>
</evidence>
<name>A0ACC1SJ95_9APHY</name>